<keyword evidence="2" id="KW-0813">Transport</keyword>
<feature type="transmembrane region" description="Helical" evidence="6">
    <location>
        <begin position="47"/>
        <end position="69"/>
    </location>
</feature>
<evidence type="ECO:0000256" key="6">
    <source>
        <dbReference type="SAM" id="Phobius"/>
    </source>
</evidence>
<proteinExistence type="predicted"/>
<evidence type="ECO:0000259" key="7">
    <source>
        <dbReference type="PROSITE" id="PS50850"/>
    </source>
</evidence>
<comment type="subcellular location">
    <subcellularLocation>
        <location evidence="1">Membrane</location>
        <topology evidence="1">Multi-pass membrane protein</topology>
    </subcellularLocation>
</comment>
<dbReference type="EMBL" id="SWKV01000003">
    <property type="protein sequence ID" value="KAF3046850.1"/>
    <property type="molecule type" value="Genomic_DNA"/>
</dbReference>
<organism evidence="8 9">
    <name type="scientific">Didymella heteroderae</name>
    <dbReference type="NCBI Taxonomy" id="1769908"/>
    <lineage>
        <taxon>Eukaryota</taxon>
        <taxon>Fungi</taxon>
        <taxon>Dikarya</taxon>
        <taxon>Ascomycota</taxon>
        <taxon>Pezizomycotina</taxon>
        <taxon>Dothideomycetes</taxon>
        <taxon>Pleosporomycetidae</taxon>
        <taxon>Pleosporales</taxon>
        <taxon>Pleosporineae</taxon>
        <taxon>Didymellaceae</taxon>
        <taxon>Didymella</taxon>
    </lineage>
</organism>
<keyword evidence="9" id="KW-1185">Reference proteome</keyword>
<dbReference type="PANTHER" id="PTHR43791:SF36">
    <property type="entry name" value="TRANSPORTER, PUTATIVE (AFU_ORTHOLOGUE AFUA_6G08340)-RELATED"/>
    <property type="match status" value="1"/>
</dbReference>
<dbReference type="AlphaFoldDB" id="A0A9P4WZX3"/>
<keyword evidence="3 6" id="KW-0812">Transmembrane</keyword>
<evidence type="ECO:0000256" key="4">
    <source>
        <dbReference type="ARBA" id="ARBA00022989"/>
    </source>
</evidence>
<dbReference type="SUPFAM" id="SSF103473">
    <property type="entry name" value="MFS general substrate transporter"/>
    <property type="match status" value="1"/>
</dbReference>
<dbReference type="Proteomes" id="UP000758155">
    <property type="component" value="Unassembled WGS sequence"/>
</dbReference>
<gene>
    <name evidence="8" type="ORF">E8E12_002283</name>
</gene>
<reference evidence="8" key="1">
    <citation type="submission" date="2019-04" db="EMBL/GenBank/DDBJ databases">
        <title>Sequencing of skin fungus with MAO and IRED activity.</title>
        <authorList>
            <person name="Marsaioli A.J."/>
            <person name="Bonatto J.M.C."/>
            <person name="Reis Junior O."/>
        </authorList>
    </citation>
    <scope>NUCLEOTIDE SEQUENCE</scope>
    <source>
        <strain evidence="8">28M1</strain>
    </source>
</reference>
<feature type="transmembrane region" description="Helical" evidence="6">
    <location>
        <begin position="12"/>
        <end position="35"/>
    </location>
</feature>
<evidence type="ECO:0000256" key="3">
    <source>
        <dbReference type="ARBA" id="ARBA00022692"/>
    </source>
</evidence>
<dbReference type="OrthoDB" id="19923at2759"/>
<dbReference type="PROSITE" id="PS50850">
    <property type="entry name" value="MFS"/>
    <property type="match status" value="1"/>
</dbReference>
<sequence length="77" mass="8676">MCYWYRSDEMSIRLLHFYILGNLSGVFSGVLAFAISQVNGAHGLSGWQWLFIFEGAITVALGFVVWFLLPDFPATAR</sequence>
<feature type="domain" description="Major facilitator superfamily (MFS) profile" evidence="7">
    <location>
        <begin position="1"/>
        <end position="77"/>
    </location>
</feature>
<evidence type="ECO:0000256" key="2">
    <source>
        <dbReference type="ARBA" id="ARBA00022448"/>
    </source>
</evidence>
<dbReference type="GO" id="GO:0022857">
    <property type="term" value="F:transmembrane transporter activity"/>
    <property type="evidence" value="ECO:0007669"/>
    <property type="project" value="InterPro"/>
</dbReference>
<evidence type="ECO:0000313" key="9">
    <source>
        <dbReference type="Proteomes" id="UP000758155"/>
    </source>
</evidence>
<dbReference type="Gene3D" id="1.20.1250.20">
    <property type="entry name" value="MFS general substrate transporter like domains"/>
    <property type="match status" value="1"/>
</dbReference>
<comment type="caution">
    <text evidence="8">The sequence shown here is derived from an EMBL/GenBank/DDBJ whole genome shotgun (WGS) entry which is preliminary data.</text>
</comment>
<keyword evidence="5 6" id="KW-0472">Membrane</keyword>
<dbReference type="InterPro" id="IPR036259">
    <property type="entry name" value="MFS_trans_sf"/>
</dbReference>
<protein>
    <recommendedName>
        <fullName evidence="7">Major facilitator superfamily (MFS) profile domain-containing protein</fullName>
    </recommendedName>
</protein>
<keyword evidence="4 6" id="KW-1133">Transmembrane helix</keyword>
<dbReference type="PANTHER" id="PTHR43791">
    <property type="entry name" value="PERMEASE-RELATED"/>
    <property type="match status" value="1"/>
</dbReference>
<evidence type="ECO:0000313" key="8">
    <source>
        <dbReference type="EMBL" id="KAF3046850.1"/>
    </source>
</evidence>
<evidence type="ECO:0000256" key="5">
    <source>
        <dbReference type="ARBA" id="ARBA00023136"/>
    </source>
</evidence>
<dbReference type="GO" id="GO:0016020">
    <property type="term" value="C:membrane"/>
    <property type="evidence" value="ECO:0007669"/>
    <property type="project" value="UniProtKB-SubCell"/>
</dbReference>
<dbReference type="InterPro" id="IPR020846">
    <property type="entry name" value="MFS_dom"/>
</dbReference>
<name>A0A9P4WZX3_9PLEO</name>
<evidence type="ECO:0000256" key="1">
    <source>
        <dbReference type="ARBA" id="ARBA00004141"/>
    </source>
</evidence>
<accession>A0A9P4WZX3</accession>